<proteinExistence type="predicted"/>
<dbReference type="EMBL" id="GFPF01001898">
    <property type="protein sequence ID" value="MAA13044.1"/>
    <property type="molecule type" value="Transcribed_RNA"/>
</dbReference>
<name>A0A224YGF2_9ACAR</name>
<dbReference type="AlphaFoldDB" id="A0A224YGF2"/>
<protein>
    <submittedName>
        <fullName evidence="1">Uncharacterized protein</fullName>
    </submittedName>
</protein>
<reference evidence="1" key="1">
    <citation type="journal article" date="2017" name="Parasit. Vectors">
        <title>Sialotranscriptomics of Rhipicephalus zambeziensis reveals intricate expression profiles of secretory proteins and suggests tight temporal transcriptional regulation during blood-feeding.</title>
        <authorList>
            <person name="de Castro M.H."/>
            <person name="de Klerk D."/>
            <person name="Pienaar R."/>
            <person name="Rees D.J.G."/>
            <person name="Mans B.J."/>
        </authorList>
    </citation>
    <scope>NUCLEOTIDE SEQUENCE</scope>
    <source>
        <tissue evidence="1">Salivary glands</tissue>
    </source>
</reference>
<accession>A0A224YGF2</accession>
<organism evidence="1">
    <name type="scientific">Rhipicephalus zambeziensis</name>
    <dbReference type="NCBI Taxonomy" id="60191"/>
    <lineage>
        <taxon>Eukaryota</taxon>
        <taxon>Metazoa</taxon>
        <taxon>Ecdysozoa</taxon>
        <taxon>Arthropoda</taxon>
        <taxon>Chelicerata</taxon>
        <taxon>Arachnida</taxon>
        <taxon>Acari</taxon>
        <taxon>Parasitiformes</taxon>
        <taxon>Ixodida</taxon>
        <taxon>Ixodoidea</taxon>
        <taxon>Ixodidae</taxon>
        <taxon>Rhipicephalinae</taxon>
        <taxon>Rhipicephalus</taxon>
        <taxon>Rhipicephalus</taxon>
    </lineage>
</organism>
<evidence type="ECO:0000313" key="1">
    <source>
        <dbReference type="EMBL" id="MAA13044.1"/>
    </source>
</evidence>
<sequence length="94" mass="10449">MQSTAHRCQMHTKKRQSVGIAHLGSGLLKACIAYISTNSTKPHVLPSRELKMLIVIGLLVKHNDMSVFVIGRHQTILVLFNIGTATIIFKKIED</sequence>